<comment type="caution">
    <text evidence="1">The sequence shown here is derived from an EMBL/GenBank/DDBJ whole genome shotgun (WGS) entry which is preliminary data.</text>
</comment>
<organism evidence="1 2">
    <name type="scientific">Trichonephila clavata</name>
    <name type="common">Joro spider</name>
    <name type="synonym">Nephila clavata</name>
    <dbReference type="NCBI Taxonomy" id="2740835"/>
    <lineage>
        <taxon>Eukaryota</taxon>
        <taxon>Metazoa</taxon>
        <taxon>Ecdysozoa</taxon>
        <taxon>Arthropoda</taxon>
        <taxon>Chelicerata</taxon>
        <taxon>Arachnida</taxon>
        <taxon>Araneae</taxon>
        <taxon>Araneomorphae</taxon>
        <taxon>Entelegynae</taxon>
        <taxon>Araneoidea</taxon>
        <taxon>Nephilidae</taxon>
        <taxon>Trichonephila</taxon>
    </lineage>
</organism>
<reference evidence="1" key="1">
    <citation type="submission" date="2020-07" db="EMBL/GenBank/DDBJ databases">
        <title>Multicomponent nature underlies the extraordinary mechanical properties of spider dragline silk.</title>
        <authorList>
            <person name="Kono N."/>
            <person name="Nakamura H."/>
            <person name="Mori M."/>
            <person name="Yoshida Y."/>
            <person name="Ohtoshi R."/>
            <person name="Malay A.D."/>
            <person name="Moran D.A.P."/>
            <person name="Tomita M."/>
            <person name="Numata K."/>
            <person name="Arakawa K."/>
        </authorList>
    </citation>
    <scope>NUCLEOTIDE SEQUENCE</scope>
</reference>
<gene>
    <name evidence="1" type="ORF">TNCT_390361</name>
</gene>
<keyword evidence="2" id="KW-1185">Reference proteome</keyword>
<accession>A0A8X6KX05</accession>
<name>A0A8X6KX05_TRICU</name>
<sequence length="104" mass="11498">MELEAIRVFAKMETNIGKIVLPPTEKNGLTQEAANFSWADRVENSTPSLDPGSLCLDRGQIPSISSAREQQTDSTKMILKKLQQACSVSIRLFIIKTKNTFSAI</sequence>
<dbReference type="Proteomes" id="UP000887116">
    <property type="component" value="Unassembled WGS sequence"/>
</dbReference>
<evidence type="ECO:0000313" key="2">
    <source>
        <dbReference type="Proteomes" id="UP000887116"/>
    </source>
</evidence>
<proteinExistence type="predicted"/>
<dbReference type="EMBL" id="BMAO01013359">
    <property type="protein sequence ID" value="GFQ88324.1"/>
    <property type="molecule type" value="Genomic_DNA"/>
</dbReference>
<evidence type="ECO:0000313" key="1">
    <source>
        <dbReference type="EMBL" id="GFQ88324.1"/>
    </source>
</evidence>
<dbReference type="AlphaFoldDB" id="A0A8X6KX05"/>
<protein>
    <submittedName>
        <fullName evidence="1">Uncharacterized protein</fullName>
    </submittedName>
</protein>